<sequence>MATGKLDFFFFDEGAGVKLKNRSRVQNAFFGVEKNNLFLKRAIQRTIKNTKKKLYAYPTVLHVSGPGLLGNVYAHEQYRTNISEDDYYFGNYFDHRNERVVQHKCDACTKNQDWAHGNNYNTLWNRKKFYCEK</sequence>
<protein>
    <submittedName>
        <fullName evidence="1">Uncharacterized protein</fullName>
    </submittedName>
</protein>
<gene>
    <name evidence="1" type="ORF">CYMTET_10818</name>
</gene>
<dbReference type="Gene3D" id="3.90.550.20">
    <property type="match status" value="1"/>
</dbReference>
<proteinExistence type="predicted"/>
<evidence type="ECO:0000313" key="2">
    <source>
        <dbReference type="Proteomes" id="UP001190700"/>
    </source>
</evidence>
<evidence type="ECO:0000313" key="1">
    <source>
        <dbReference type="EMBL" id="KAK3281403.1"/>
    </source>
</evidence>
<accession>A0AAE0LDM8</accession>
<dbReference type="EMBL" id="LGRX02003855">
    <property type="protein sequence ID" value="KAK3281403.1"/>
    <property type="molecule type" value="Genomic_DNA"/>
</dbReference>
<keyword evidence="2" id="KW-1185">Reference proteome</keyword>
<organism evidence="1 2">
    <name type="scientific">Cymbomonas tetramitiformis</name>
    <dbReference type="NCBI Taxonomy" id="36881"/>
    <lineage>
        <taxon>Eukaryota</taxon>
        <taxon>Viridiplantae</taxon>
        <taxon>Chlorophyta</taxon>
        <taxon>Pyramimonadophyceae</taxon>
        <taxon>Pyramimonadales</taxon>
        <taxon>Pyramimonadaceae</taxon>
        <taxon>Cymbomonas</taxon>
    </lineage>
</organism>
<name>A0AAE0LDM8_9CHLO</name>
<dbReference type="AlphaFoldDB" id="A0AAE0LDM8"/>
<reference evidence="1 2" key="1">
    <citation type="journal article" date="2015" name="Genome Biol. Evol.">
        <title>Comparative Genomics of a Bacterivorous Green Alga Reveals Evolutionary Causalities and Consequences of Phago-Mixotrophic Mode of Nutrition.</title>
        <authorList>
            <person name="Burns J.A."/>
            <person name="Paasch A."/>
            <person name="Narechania A."/>
            <person name="Kim E."/>
        </authorList>
    </citation>
    <scope>NUCLEOTIDE SEQUENCE [LARGE SCALE GENOMIC DNA]</scope>
    <source>
        <strain evidence="1 2">PLY_AMNH</strain>
    </source>
</reference>
<comment type="caution">
    <text evidence="1">The sequence shown here is derived from an EMBL/GenBank/DDBJ whole genome shotgun (WGS) entry which is preliminary data.</text>
</comment>
<dbReference type="Proteomes" id="UP001190700">
    <property type="component" value="Unassembled WGS sequence"/>
</dbReference>